<evidence type="ECO:0000259" key="13">
    <source>
        <dbReference type="PROSITE" id="PS50002"/>
    </source>
</evidence>
<dbReference type="EMBL" id="KE674598">
    <property type="protein sequence ID" value="ERE76256.1"/>
    <property type="molecule type" value="Genomic_DNA"/>
</dbReference>
<keyword evidence="4" id="KW-0963">Cytoplasm</keyword>
<evidence type="ECO:0000256" key="11">
    <source>
        <dbReference type="SAM" id="Phobius"/>
    </source>
</evidence>
<dbReference type="InterPro" id="IPR035564">
    <property type="entry name" value="Nck1_SH3_2"/>
</dbReference>
<keyword evidence="3 10" id="KW-0728">SH3 domain</keyword>
<dbReference type="Gene3D" id="3.30.505.10">
    <property type="entry name" value="SH2 domain"/>
    <property type="match status" value="1"/>
</dbReference>
<protein>
    <submittedName>
        <fullName evidence="15">Cytoplasmic protein NCK1-like protein</fullName>
    </submittedName>
</protein>
<evidence type="ECO:0000256" key="1">
    <source>
        <dbReference type="ARBA" id="ARBA00004240"/>
    </source>
</evidence>
<evidence type="ECO:0000259" key="12">
    <source>
        <dbReference type="PROSITE" id="PS50001"/>
    </source>
</evidence>
<dbReference type="CDD" id="cd11901">
    <property type="entry name" value="SH3_Nck1_2"/>
    <property type="match status" value="1"/>
</dbReference>
<evidence type="ECO:0000313" key="16">
    <source>
        <dbReference type="Proteomes" id="UP000030759"/>
    </source>
</evidence>
<dbReference type="Pfam" id="PF00018">
    <property type="entry name" value="SH3_1"/>
    <property type="match status" value="3"/>
</dbReference>
<name>A0A061I420_CRIGR</name>
<dbReference type="PANTHER" id="PTHR20859">
    <property type="entry name" value="INTERFERON/INTERLEUKIN RECEPTOR"/>
    <property type="match status" value="1"/>
</dbReference>
<evidence type="ECO:0000256" key="10">
    <source>
        <dbReference type="PROSITE-ProRule" id="PRU00192"/>
    </source>
</evidence>
<organism evidence="15 16">
    <name type="scientific">Cricetulus griseus</name>
    <name type="common">Chinese hamster</name>
    <name type="synonym">Cricetulus barabensis griseus</name>
    <dbReference type="NCBI Taxonomy" id="10029"/>
    <lineage>
        <taxon>Eukaryota</taxon>
        <taxon>Metazoa</taxon>
        <taxon>Chordata</taxon>
        <taxon>Craniata</taxon>
        <taxon>Vertebrata</taxon>
        <taxon>Euteleostomi</taxon>
        <taxon>Mammalia</taxon>
        <taxon>Eutheria</taxon>
        <taxon>Euarchontoglires</taxon>
        <taxon>Glires</taxon>
        <taxon>Rodentia</taxon>
        <taxon>Myomorpha</taxon>
        <taxon>Muroidea</taxon>
        <taxon>Cricetidae</taxon>
        <taxon>Cricetinae</taxon>
        <taxon>Cricetulus</taxon>
    </lineage>
</organism>
<dbReference type="FunFam" id="2.30.30.40:FF:000061">
    <property type="entry name" value="Cytoplasmic protein"/>
    <property type="match status" value="1"/>
</dbReference>
<feature type="domain" description="SH2" evidence="12">
    <location>
        <begin position="282"/>
        <end position="377"/>
    </location>
</feature>
<dbReference type="InterPro" id="IPR050650">
    <property type="entry name" value="Type-II_Cytokine-TF_Rcpt"/>
</dbReference>
<dbReference type="FunFam" id="2.60.40.10:FF:001006">
    <property type="entry name" value="Interleukin 20 receptor subunit beta"/>
    <property type="match status" value="1"/>
</dbReference>
<dbReference type="GO" id="GO:0042015">
    <property type="term" value="F:interleukin-20 binding"/>
    <property type="evidence" value="ECO:0007669"/>
    <property type="project" value="TreeGrafter"/>
</dbReference>
<dbReference type="InterPro" id="IPR035562">
    <property type="entry name" value="Nck1_SH3_1"/>
</dbReference>
<dbReference type="FunFam" id="2.60.40.10:FF:001093">
    <property type="entry name" value="Interleukin 20 receptor subunit beta"/>
    <property type="match status" value="1"/>
</dbReference>
<keyword evidence="8" id="KW-0007">Acetylation</keyword>
<proteinExistence type="predicted"/>
<dbReference type="AlphaFoldDB" id="A0A061I420"/>
<dbReference type="CDD" id="cd11900">
    <property type="entry name" value="SH3_Nck1_1"/>
    <property type="match status" value="1"/>
</dbReference>
<feature type="transmembrane region" description="Helical" evidence="11">
    <location>
        <begin position="531"/>
        <end position="554"/>
    </location>
</feature>
<dbReference type="InterPro" id="IPR015373">
    <property type="entry name" value="Interferon/interleukin_rcp_dom"/>
</dbReference>
<dbReference type="SUPFAM" id="SSF49265">
    <property type="entry name" value="Fibronectin type III"/>
    <property type="match status" value="2"/>
</dbReference>
<dbReference type="InterPro" id="IPR035565">
    <property type="entry name" value="Nck1_SH3_3"/>
</dbReference>
<keyword evidence="11" id="KW-1133">Transmembrane helix</keyword>
<feature type="domain" description="SH3" evidence="13">
    <location>
        <begin position="2"/>
        <end position="61"/>
    </location>
</feature>
<evidence type="ECO:0000256" key="8">
    <source>
        <dbReference type="ARBA" id="ARBA00022990"/>
    </source>
</evidence>
<dbReference type="InterPro" id="IPR036860">
    <property type="entry name" value="SH2_dom_sf"/>
</dbReference>
<dbReference type="CDD" id="cd11904">
    <property type="entry name" value="SH3_Nck1_3"/>
    <property type="match status" value="1"/>
</dbReference>
<evidence type="ECO:0000256" key="2">
    <source>
        <dbReference type="ARBA" id="ARBA00004496"/>
    </source>
</evidence>
<keyword evidence="11" id="KW-0812">Transmembrane</keyword>
<dbReference type="InterPro" id="IPR001452">
    <property type="entry name" value="SH3_domain"/>
</dbReference>
<comment type="subcellular location">
    <subcellularLocation>
        <location evidence="2">Cytoplasm</location>
    </subcellularLocation>
    <subcellularLocation>
        <location evidence="1">Endoplasmic reticulum</location>
    </subcellularLocation>
</comment>
<dbReference type="Proteomes" id="UP000030759">
    <property type="component" value="Unassembled WGS sequence"/>
</dbReference>
<dbReference type="GO" id="GO:0048013">
    <property type="term" value="P:ephrin receptor signaling pathway"/>
    <property type="evidence" value="ECO:0007669"/>
    <property type="project" value="UniProtKB-ARBA"/>
</dbReference>
<dbReference type="Gene3D" id="2.30.30.40">
    <property type="entry name" value="SH3 Domains"/>
    <property type="match status" value="3"/>
</dbReference>
<accession>A0A061I420</accession>
<evidence type="ECO:0000256" key="3">
    <source>
        <dbReference type="ARBA" id="ARBA00022443"/>
    </source>
</evidence>
<keyword evidence="5" id="KW-0677">Repeat</keyword>
<gene>
    <name evidence="15" type="ORF">H671_4g11978</name>
</gene>
<dbReference type="GO" id="GO:0007015">
    <property type="term" value="P:actin filament organization"/>
    <property type="evidence" value="ECO:0007669"/>
    <property type="project" value="UniProtKB-ARBA"/>
</dbReference>
<feature type="domain" description="SH3" evidence="13">
    <location>
        <begin position="106"/>
        <end position="165"/>
    </location>
</feature>
<dbReference type="GO" id="GO:1902237">
    <property type="term" value="P:positive regulation of endoplasmic reticulum stress-induced intrinsic apoptotic signaling pathway"/>
    <property type="evidence" value="ECO:0007669"/>
    <property type="project" value="UniProtKB-ARBA"/>
</dbReference>
<evidence type="ECO:0000259" key="14">
    <source>
        <dbReference type="PROSITE" id="PS50853"/>
    </source>
</evidence>
<dbReference type="InterPro" id="IPR013783">
    <property type="entry name" value="Ig-like_fold"/>
</dbReference>
<dbReference type="GO" id="GO:0005783">
    <property type="term" value="C:endoplasmic reticulum"/>
    <property type="evidence" value="ECO:0007669"/>
    <property type="project" value="UniProtKB-SubCell"/>
</dbReference>
<keyword evidence="11" id="KW-0472">Membrane</keyword>
<dbReference type="GO" id="GO:0036491">
    <property type="term" value="P:regulation of translation initiation in response to endoplasmic reticulum stress"/>
    <property type="evidence" value="ECO:0007669"/>
    <property type="project" value="UniProtKB-ARBA"/>
</dbReference>
<evidence type="ECO:0000256" key="7">
    <source>
        <dbReference type="ARBA" id="ARBA00022845"/>
    </source>
</evidence>
<dbReference type="PRINTS" id="PR00452">
    <property type="entry name" value="SH3DOMAIN"/>
</dbReference>
<dbReference type="GO" id="GO:1903898">
    <property type="term" value="P:negative regulation of PERK-mediated unfolded protein response"/>
    <property type="evidence" value="ECO:0007669"/>
    <property type="project" value="UniProtKB-ARBA"/>
</dbReference>
<dbReference type="PROSITE" id="PS50002">
    <property type="entry name" value="SH3"/>
    <property type="match status" value="3"/>
</dbReference>
<dbReference type="SUPFAM" id="SSF55550">
    <property type="entry name" value="SH2 domain"/>
    <property type="match status" value="1"/>
</dbReference>
<dbReference type="GO" id="GO:0030032">
    <property type="term" value="P:lamellipodium assembly"/>
    <property type="evidence" value="ECO:0007669"/>
    <property type="project" value="UniProtKB-ARBA"/>
</dbReference>
<feature type="domain" description="SH3" evidence="13">
    <location>
        <begin position="190"/>
        <end position="252"/>
    </location>
</feature>
<keyword evidence="7" id="KW-0810">Translation regulation</keyword>
<dbReference type="GO" id="GO:0004896">
    <property type="term" value="F:cytokine receptor activity"/>
    <property type="evidence" value="ECO:0007669"/>
    <property type="project" value="TreeGrafter"/>
</dbReference>
<dbReference type="Pfam" id="PF01108">
    <property type="entry name" value="Tissue_fac"/>
    <property type="match status" value="1"/>
</dbReference>
<dbReference type="GO" id="GO:0012506">
    <property type="term" value="C:vesicle membrane"/>
    <property type="evidence" value="ECO:0007669"/>
    <property type="project" value="UniProtKB-ARBA"/>
</dbReference>
<dbReference type="GO" id="GO:0036493">
    <property type="term" value="P:positive regulation of translation in response to endoplasmic reticulum stress"/>
    <property type="evidence" value="ECO:0007669"/>
    <property type="project" value="UniProtKB-ARBA"/>
</dbReference>
<dbReference type="InterPro" id="IPR036028">
    <property type="entry name" value="SH3-like_dom_sf"/>
</dbReference>
<evidence type="ECO:0000256" key="4">
    <source>
        <dbReference type="ARBA" id="ARBA00022490"/>
    </source>
</evidence>
<sequence length="613" mass="68809">MAEEVVVVAKFDYVAQQEQELDIKKNERLWLLDDSKSWWRVRNSMNKTGFVPSNYVERKNSARKASIVKNLKDTLGIGKVKRKPSVPDTASPADDSFVDPGERLYDLNMPAFVKFNYMAEREDELSLIKGTKVIVMEKCSDGWWRGSYNGQIGWFPSNYVTEEGDSPLGDHVGSLSEKLAAVVNNLNTGQVLHVVQALYPFSSSNDEELNFEKGDVMDVIEKPENDPEWWKCRKINGMVGLVPKNYVTIMQNNPLTSGLEPSPPQCDYIRPSLTGKFAGNPWYYGKVTRHQAEMALNERGHEGDFLIRDSESSAEIKDEMKVHHQGPVLGGVAVLPAPQNLTVLSTNMKHLLMWNPVAQPRETVLYSVEYQGEYESLYMSHIWIPSSQCSPTNGLECDVTDDVTATVPYNFRVRAMLGSQTSAWSTLEHPFNRNSTVLVAPRMEVTEHGLHLVVKLEDLGPQFEFLVVYWRKEPGATEHVKVVKSGNTPVHLETMEPGAMYCVKAQAWVKAIGRHSTFSQIQCVDMQGESLPLALALFAFVGFLLILMVVLLSIWKMGQLFQHSCCPTVVLPDTLKITSSSQKLVACRKEEVDACAVAMLPSEHLFGVWISQT</sequence>
<feature type="domain" description="Fibronectin type-III" evidence="14">
    <location>
        <begin position="337"/>
        <end position="436"/>
    </location>
</feature>
<dbReference type="PROSITE" id="PS50853">
    <property type="entry name" value="FN3"/>
    <property type="match status" value="1"/>
</dbReference>
<dbReference type="Gene3D" id="2.60.40.10">
    <property type="entry name" value="Immunoglobulins"/>
    <property type="match status" value="2"/>
</dbReference>
<dbReference type="Pfam" id="PF00017">
    <property type="entry name" value="SH2"/>
    <property type="match status" value="1"/>
</dbReference>
<dbReference type="FunFam" id="2.30.30.40:FF:000110">
    <property type="entry name" value="Cytoplasmic protein"/>
    <property type="match status" value="1"/>
</dbReference>
<keyword evidence="6" id="KW-0256">Endoplasmic reticulum</keyword>
<dbReference type="GO" id="GO:0006357">
    <property type="term" value="P:regulation of transcription by RNA polymerase II"/>
    <property type="evidence" value="ECO:0007669"/>
    <property type="project" value="UniProtKB-ARBA"/>
</dbReference>
<dbReference type="GO" id="GO:0005886">
    <property type="term" value="C:plasma membrane"/>
    <property type="evidence" value="ECO:0007669"/>
    <property type="project" value="TreeGrafter"/>
</dbReference>
<dbReference type="Pfam" id="PF09294">
    <property type="entry name" value="Interfer-bind"/>
    <property type="match status" value="1"/>
</dbReference>
<dbReference type="PANTHER" id="PTHR20859:SF48">
    <property type="entry name" value="INTERLEUKIN-20 RECEPTOR SUBUNIT BETA"/>
    <property type="match status" value="1"/>
</dbReference>
<keyword evidence="9" id="KW-0727">SH2 domain</keyword>
<dbReference type="PROSITE" id="PS50001">
    <property type="entry name" value="SH2"/>
    <property type="match status" value="1"/>
</dbReference>
<dbReference type="CDD" id="cd00063">
    <property type="entry name" value="FN3"/>
    <property type="match status" value="1"/>
</dbReference>
<dbReference type="InterPro" id="IPR000980">
    <property type="entry name" value="SH2"/>
</dbReference>
<dbReference type="InterPro" id="IPR036116">
    <property type="entry name" value="FN3_sf"/>
</dbReference>
<evidence type="ECO:0000313" key="15">
    <source>
        <dbReference type="EMBL" id="ERE76256.1"/>
    </source>
</evidence>
<evidence type="ECO:0000256" key="9">
    <source>
        <dbReference type="PROSITE-ProRule" id="PRU00191"/>
    </source>
</evidence>
<evidence type="ECO:0000256" key="6">
    <source>
        <dbReference type="ARBA" id="ARBA00022824"/>
    </source>
</evidence>
<dbReference type="SUPFAM" id="SSF50044">
    <property type="entry name" value="SH3-domain"/>
    <property type="match status" value="3"/>
</dbReference>
<reference evidence="16" key="1">
    <citation type="journal article" date="2013" name="Nat. Biotechnol.">
        <title>Chinese hamster genome sequenced from sorted chromosomes.</title>
        <authorList>
            <person name="Brinkrolf K."/>
            <person name="Rupp O."/>
            <person name="Laux H."/>
            <person name="Kollin F."/>
            <person name="Ernst W."/>
            <person name="Linke B."/>
            <person name="Kofler R."/>
            <person name="Romand S."/>
            <person name="Hesse F."/>
            <person name="Budach W.E."/>
            <person name="Galosy S."/>
            <person name="Muller D."/>
            <person name="Noll T."/>
            <person name="Wienberg J."/>
            <person name="Jostock T."/>
            <person name="Leonard M."/>
            <person name="Grillari J."/>
            <person name="Tauch A."/>
            <person name="Goesmann A."/>
            <person name="Helk B."/>
            <person name="Mott J.E."/>
            <person name="Puhler A."/>
            <person name="Borth N."/>
        </authorList>
    </citation>
    <scope>NUCLEOTIDE SEQUENCE [LARGE SCALE GENOMIC DNA]</scope>
    <source>
        <strain evidence="16">17A/GY</strain>
    </source>
</reference>
<dbReference type="FunFam" id="2.30.30.40:FF:000126">
    <property type="entry name" value="Cytoplasmic protein"/>
    <property type="match status" value="1"/>
</dbReference>
<evidence type="ECO:0000256" key="5">
    <source>
        <dbReference type="ARBA" id="ARBA00022737"/>
    </source>
</evidence>
<dbReference type="InterPro" id="IPR003961">
    <property type="entry name" value="FN3_dom"/>
</dbReference>
<dbReference type="SMART" id="SM00326">
    <property type="entry name" value="SH3"/>
    <property type="match status" value="3"/>
</dbReference>